<protein>
    <submittedName>
        <fullName evidence="2">Uncharacterized protein</fullName>
    </submittedName>
</protein>
<organism evidence="2 3">
    <name type="scientific">Crucibulum laeve</name>
    <dbReference type="NCBI Taxonomy" id="68775"/>
    <lineage>
        <taxon>Eukaryota</taxon>
        <taxon>Fungi</taxon>
        <taxon>Dikarya</taxon>
        <taxon>Basidiomycota</taxon>
        <taxon>Agaricomycotina</taxon>
        <taxon>Agaricomycetes</taxon>
        <taxon>Agaricomycetidae</taxon>
        <taxon>Agaricales</taxon>
        <taxon>Agaricineae</taxon>
        <taxon>Nidulariaceae</taxon>
        <taxon>Crucibulum</taxon>
    </lineage>
</organism>
<keyword evidence="1" id="KW-1133">Transmembrane helix</keyword>
<feature type="transmembrane region" description="Helical" evidence="1">
    <location>
        <begin position="99"/>
        <end position="117"/>
    </location>
</feature>
<evidence type="ECO:0000313" key="2">
    <source>
        <dbReference type="EMBL" id="TFK40887.1"/>
    </source>
</evidence>
<name>A0A5C3M7R2_9AGAR</name>
<gene>
    <name evidence="2" type="ORF">BDQ12DRAFT_412226</name>
</gene>
<dbReference type="AlphaFoldDB" id="A0A5C3M7R2"/>
<evidence type="ECO:0000256" key="1">
    <source>
        <dbReference type="SAM" id="Phobius"/>
    </source>
</evidence>
<keyword evidence="1" id="KW-0812">Transmembrane</keyword>
<sequence>MRDSFNVLHQHLLLHHAASRNTFTILCVFSSELLHFQLELLKVDFLCVYVGDLFKHSPHFRFALFLLRRFGWSGCDWAIFILFFGGSGSSLGLSSPLRVPFFPFFALGTGTRVYLLIR</sequence>
<keyword evidence="1" id="KW-0472">Membrane</keyword>
<evidence type="ECO:0000313" key="3">
    <source>
        <dbReference type="Proteomes" id="UP000308652"/>
    </source>
</evidence>
<dbReference type="Proteomes" id="UP000308652">
    <property type="component" value="Unassembled WGS sequence"/>
</dbReference>
<accession>A0A5C3M7R2</accession>
<feature type="transmembrane region" description="Helical" evidence="1">
    <location>
        <begin position="70"/>
        <end position="93"/>
    </location>
</feature>
<dbReference type="EMBL" id="ML213595">
    <property type="protein sequence ID" value="TFK40887.1"/>
    <property type="molecule type" value="Genomic_DNA"/>
</dbReference>
<proteinExistence type="predicted"/>
<reference evidence="2 3" key="1">
    <citation type="journal article" date="2019" name="Nat. Ecol. Evol.">
        <title>Megaphylogeny resolves global patterns of mushroom evolution.</title>
        <authorList>
            <person name="Varga T."/>
            <person name="Krizsan K."/>
            <person name="Foldi C."/>
            <person name="Dima B."/>
            <person name="Sanchez-Garcia M."/>
            <person name="Sanchez-Ramirez S."/>
            <person name="Szollosi G.J."/>
            <person name="Szarkandi J.G."/>
            <person name="Papp V."/>
            <person name="Albert L."/>
            <person name="Andreopoulos W."/>
            <person name="Angelini C."/>
            <person name="Antonin V."/>
            <person name="Barry K.W."/>
            <person name="Bougher N.L."/>
            <person name="Buchanan P."/>
            <person name="Buyck B."/>
            <person name="Bense V."/>
            <person name="Catcheside P."/>
            <person name="Chovatia M."/>
            <person name="Cooper J."/>
            <person name="Damon W."/>
            <person name="Desjardin D."/>
            <person name="Finy P."/>
            <person name="Geml J."/>
            <person name="Haridas S."/>
            <person name="Hughes K."/>
            <person name="Justo A."/>
            <person name="Karasinski D."/>
            <person name="Kautmanova I."/>
            <person name="Kiss B."/>
            <person name="Kocsube S."/>
            <person name="Kotiranta H."/>
            <person name="LaButti K.M."/>
            <person name="Lechner B.E."/>
            <person name="Liimatainen K."/>
            <person name="Lipzen A."/>
            <person name="Lukacs Z."/>
            <person name="Mihaltcheva S."/>
            <person name="Morgado L.N."/>
            <person name="Niskanen T."/>
            <person name="Noordeloos M.E."/>
            <person name="Ohm R.A."/>
            <person name="Ortiz-Santana B."/>
            <person name="Ovrebo C."/>
            <person name="Racz N."/>
            <person name="Riley R."/>
            <person name="Savchenko A."/>
            <person name="Shiryaev A."/>
            <person name="Soop K."/>
            <person name="Spirin V."/>
            <person name="Szebenyi C."/>
            <person name="Tomsovsky M."/>
            <person name="Tulloss R.E."/>
            <person name="Uehling J."/>
            <person name="Grigoriev I.V."/>
            <person name="Vagvolgyi C."/>
            <person name="Papp T."/>
            <person name="Martin F.M."/>
            <person name="Miettinen O."/>
            <person name="Hibbett D.S."/>
            <person name="Nagy L.G."/>
        </authorList>
    </citation>
    <scope>NUCLEOTIDE SEQUENCE [LARGE SCALE GENOMIC DNA]</scope>
    <source>
        <strain evidence="2 3">CBS 166.37</strain>
    </source>
</reference>
<keyword evidence="3" id="KW-1185">Reference proteome</keyword>